<feature type="transmembrane region" description="Helical" evidence="1">
    <location>
        <begin position="26"/>
        <end position="48"/>
    </location>
</feature>
<dbReference type="Gene3D" id="3.40.50.720">
    <property type="entry name" value="NAD(P)-binding Rossmann-like Domain"/>
    <property type="match status" value="1"/>
</dbReference>
<organism evidence="3 4">
    <name type="scientific">Legionella bononiensis</name>
    <dbReference type="NCBI Taxonomy" id="2793102"/>
    <lineage>
        <taxon>Bacteria</taxon>
        <taxon>Pseudomonadati</taxon>
        <taxon>Pseudomonadota</taxon>
        <taxon>Gammaproteobacteria</taxon>
        <taxon>Legionellales</taxon>
        <taxon>Legionellaceae</taxon>
        <taxon>Legionella</taxon>
    </lineage>
</organism>
<keyword evidence="1" id="KW-0472">Membrane</keyword>
<evidence type="ECO:0000259" key="2">
    <source>
        <dbReference type="Pfam" id="PF05222"/>
    </source>
</evidence>
<evidence type="ECO:0000313" key="4">
    <source>
        <dbReference type="Proteomes" id="UP000809910"/>
    </source>
</evidence>
<comment type="caution">
    <text evidence="3">The sequence shown here is derived from an EMBL/GenBank/DDBJ whole genome shotgun (WGS) entry which is preliminary data.</text>
</comment>
<gene>
    <name evidence="3" type="ORF">I5282_12730</name>
</gene>
<evidence type="ECO:0000256" key="1">
    <source>
        <dbReference type="SAM" id="Phobius"/>
    </source>
</evidence>
<name>A0ABS1WDK6_9GAMM</name>
<reference evidence="3 4" key="1">
    <citation type="submission" date="2020-12" db="EMBL/GenBank/DDBJ databases">
        <title>WGS of Legionella: environmental sample.</title>
        <authorList>
            <person name="Cristino S."/>
            <person name="Girolamini L."/>
            <person name="Salaris S."/>
            <person name="Pascale M.R."/>
            <person name="Mazzotta M."/>
            <person name="Orsini M."/>
            <person name="Grottola A."/>
        </authorList>
    </citation>
    <scope>NUCLEOTIDE SEQUENCE [LARGE SCALE GENOMIC DNA]</scope>
    <source>
        <strain evidence="3 4">30cs62</strain>
    </source>
</reference>
<sequence length="88" mass="10045">MLTHLGYRILIEEDAGMHSRFPNSEYVVAGAEIFVLGSTGFPASTFIVRVLRPSKERELIEKKQVKVIVTMHCMVTLMKQKCVKTKNY</sequence>
<keyword evidence="1" id="KW-1133">Transmembrane helix</keyword>
<evidence type="ECO:0000313" key="3">
    <source>
        <dbReference type="EMBL" id="MBL7527432.1"/>
    </source>
</evidence>
<dbReference type="InterPro" id="IPR007886">
    <property type="entry name" value="AlaDH/PNT_N"/>
</dbReference>
<dbReference type="SUPFAM" id="SSF52283">
    <property type="entry name" value="Formate/glycerate dehydrogenase catalytic domain-like"/>
    <property type="match status" value="1"/>
</dbReference>
<dbReference type="EMBL" id="JADWVN010000026">
    <property type="protein sequence ID" value="MBL7527432.1"/>
    <property type="molecule type" value="Genomic_DNA"/>
</dbReference>
<keyword evidence="4" id="KW-1185">Reference proteome</keyword>
<keyword evidence="1" id="KW-0812">Transmembrane</keyword>
<accession>A0ABS1WDK6</accession>
<proteinExistence type="predicted"/>
<feature type="domain" description="Alanine dehydrogenase/pyridine nucleotide transhydrogenase N-terminal" evidence="2">
    <location>
        <begin position="2"/>
        <end position="74"/>
    </location>
</feature>
<dbReference type="Proteomes" id="UP000809910">
    <property type="component" value="Unassembled WGS sequence"/>
</dbReference>
<dbReference type="Pfam" id="PF05222">
    <property type="entry name" value="AlaDh_PNT_N"/>
    <property type="match status" value="1"/>
</dbReference>
<protein>
    <recommendedName>
        <fullName evidence="2">Alanine dehydrogenase/pyridine nucleotide transhydrogenase N-terminal domain-containing protein</fullName>
    </recommendedName>
</protein>